<reference evidence="2" key="1">
    <citation type="submission" date="2017-02" db="UniProtKB">
        <authorList>
            <consortium name="WormBaseParasite"/>
        </authorList>
    </citation>
    <scope>IDENTIFICATION</scope>
</reference>
<dbReference type="InterPro" id="IPR051697">
    <property type="entry name" value="Patched_domain-protein"/>
</dbReference>
<evidence type="ECO:0000313" key="2">
    <source>
        <dbReference type="WBParaSite" id="ASIM_0000620501-mRNA-1"/>
    </source>
</evidence>
<keyword evidence="1" id="KW-1133">Transmembrane helix</keyword>
<protein>
    <submittedName>
        <fullName evidence="2">PBPe domain-containing protein</fullName>
    </submittedName>
</protein>
<dbReference type="GO" id="GO:0030659">
    <property type="term" value="C:cytoplasmic vesicle membrane"/>
    <property type="evidence" value="ECO:0007669"/>
    <property type="project" value="TreeGrafter"/>
</dbReference>
<keyword evidence="1" id="KW-0812">Transmembrane</keyword>
<sequence>LTGTDFRYQYSVAQHLFGVKRRYAFYEPISTEDTNHIVTNHPNHSTTLPSHNESHVLRSSSPGSFQSNRLEHVTMIMLLFYAAAPDSNVTNIITNWENAVFDWAQNGSAQFSDLSIDVLGDKVLGREMVRGGLSLIPHLLAGLALSITFVMISVIISSLRSRRVDLGKVI</sequence>
<name>A0A0M3JF06_ANISI</name>
<dbReference type="GO" id="GO:0005886">
    <property type="term" value="C:plasma membrane"/>
    <property type="evidence" value="ECO:0007669"/>
    <property type="project" value="TreeGrafter"/>
</dbReference>
<dbReference type="PANTHER" id="PTHR10796:SF92">
    <property type="entry name" value="PATCHED-RELATED, ISOFORM A"/>
    <property type="match status" value="1"/>
</dbReference>
<proteinExistence type="predicted"/>
<dbReference type="GO" id="GO:0006897">
    <property type="term" value="P:endocytosis"/>
    <property type="evidence" value="ECO:0007669"/>
    <property type="project" value="TreeGrafter"/>
</dbReference>
<evidence type="ECO:0000256" key="1">
    <source>
        <dbReference type="SAM" id="Phobius"/>
    </source>
</evidence>
<dbReference type="GO" id="GO:0018996">
    <property type="term" value="P:molting cycle, collagen and cuticulin-based cuticle"/>
    <property type="evidence" value="ECO:0007669"/>
    <property type="project" value="TreeGrafter"/>
</dbReference>
<feature type="transmembrane region" description="Helical" evidence="1">
    <location>
        <begin position="135"/>
        <end position="156"/>
    </location>
</feature>
<dbReference type="PANTHER" id="PTHR10796">
    <property type="entry name" value="PATCHED-RELATED"/>
    <property type="match status" value="1"/>
</dbReference>
<keyword evidence="1" id="KW-0472">Membrane</keyword>
<dbReference type="AlphaFoldDB" id="A0A0M3JF06"/>
<organism evidence="2">
    <name type="scientific">Anisakis simplex</name>
    <name type="common">Herring worm</name>
    <dbReference type="NCBI Taxonomy" id="6269"/>
    <lineage>
        <taxon>Eukaryota</taxon>
        <taxon>Metazoa</taxon>
        <taxon>Ecdysozoa</taxon>
        <taxon>Nematoda</taxon>
        <taxon>Chromadorea</taxon>
        <taxon>Rhabditida</taxon>
        <taxon>Spirurina</taxon>
        <taxon>Ascaridomorpha</taxon>
        <taxon>Ascaridoidea</taxon>
        <taxon>Anisakidae</taxon>
        <taxon>Anisakis</taxon>
        <taxon>Anisakis simplex complex</taxon>
    </lineage>
</organism>
<accession>A0A0M3JF06</accession>
<dbReference type="WBParaSite" id="ASIM_0000620501-mRNA-1">
    <property type="protein sequence ID" value="ASIM_0000620501-mRNA-1"/>
    <property type="gene ID" value="ASIM_0000620501"/>
</dbReference>